<gene>
    <name evidence="1" type="ORF">FHX73_12407</name>
</gene>
<evidence type="ECO:0000313" key="2">
    <source>
        <dbReference type="Proteomes" id="UP000317940"/>
    </source>
</evidence>
<reference evidence="1 2" key="1">
    <citation type="submission" date="2019-06" db="EMBL/GenBank/DDBJ databases">
        <title>Sequencing the genomes of 1000 actinobacteria strains.</title>
        <authorList>
            <person name="Klenk H.-P."/>
        </authorList>
    </citation>
    <scope>NUCLEOTIDE SEQUENCE [LARGE SCALE GENOMIC DNA]</scope>
    <source>
        <strain evidence="1 2">DSM 44826</strain>
    </source>
</reference>
<proteinExistence type="predicted"/>
<dbReference type="AlphaFoldDB" id="A0A561TW06"/>
<evidence type="ECO:0000313" key="1">
    <source>
        <dbReference type="EMBL" id="TWF91295.1"/>
    </source>
</evidence>
<organism evidence="1 2">
    <name type="scientific">Kitasatospora viridis</name>
    <dbReference type="NCBI Taxonomy" id="281105"/>
    <lineage>
        <taxon>Bacteria</taxon>
        <taxon>Bacillati</taxon>
        <taxon>Actinomycetota</taxon>
        <taxon>Actinomycetes</taxon>
        <taxon>Kitasatosporales</taxon>
        <taxon>Streptomycetaceae</taxon>
        <taxon>Kitasatospora</taxon>
    </lineage>
</organism>
<keyword evidence="2" id="KW-1185">Reference proteome</keyword>
<dbReference type="Proteomes" id="UP000317940">
    <property type="component" value="Unassembled WGS sequence"/>
</dbReference>
<dbReference type="EMBL" id="VIWT01000002">
    <property type="protein sequence ID" value="TWF91295.1"/>
    <property type="molecule type" value="Genomic_DNA"/>
</dbReference>
<comment type="caution">
    <text evidence="1">The sequence shown here is derived from an EMBL/GenBank/DDBJ whole genome shotgun (WGS) entry which is preliminary data.</text>
</comment>
<accession>A0A561TW06</accession>
<name>A0A561TW06_9ACTN</name>
<protein>
    <submittedName>
        <fullName evidence="1">Uncharacterized protein</fullName>
    </submittedName>
</protein>
<sequence length="555" mass="60109">MAVPSRTPHVDCTCGAPELIEGAAFEARFTTPLGEVAGVTDLIETAYEYYHALARHPALGPVRWCDCGSDTASVCASCGGRRLAAAYRAVVHPDRARCEAFLTELASVRYRDASGVVKAALLGGVIKLVGELLRDEFRQQTAPSVPAAPPRSAAQALTIPGKNRYLRSVSELCSSHIGECCSLVIGSGSPIARDRTELWAASVEWVQWGNDYRGEEHYAYADWLSTRPPRPLPGREEATHAQWLLCQALGRGVDSGGRADAPWLCGAAYLAGLDAWALLLGGELINFGAIGLEDEADAVVFAHATVARLAVMVVCSTIDLVAEAMAEERNLFDTVCGTARRRLLAWGLDNLRAPWPIPAVSDVWAVWSSYMWLGPRHRFALYALPVTVQRQVTARWAQPTQLPALRRAQEAWQAGLTVDQELDVPCACCDHAALAREMTAWSTVVIDGADATDAGRLAFVQLLDACGVDACDTWHRSILDRCPSLAARHEVLYRRVAERADIFTAGLDAYEAYLAGAEPVLLPTRPAEFARQAADDLCARYHGRIARAAGVGDHQ</sequence>